<protein>
    <submittedName>
        <fullName evidence="2">Uncharacterized protein</fullName>
    </submittedName>
</protein>
<organism evidence="2 3">
    <name type="scientific">Echria macrotheca</name>
    <dbReference type="NCBI Taxonomy" id="438768"/>
    <lineage>
        <taxon>Eukaryota</taxon>
        <taxon>Fungi</taxon>
        <taxon>Dikarya</taxon>
        <taxon>Ascomycota</taxon>
        <taxon>Pezizomycotina</taxon>
        <taxon>Sordariomycetes</taxon>
        <taxon>Sordariomycetidae</taxon>
        <taxon>Sordariales</taxon>
        <taxon>Schizotheciaceae</taxon>
        <taxon>Echria</taxon>
    </lineage>
</organism>
<dbReference type="Proteomes" id="UP001239445">
    <property type="component" value="Unassembled WGS sequence"/>
</dbReference>
<reference evidence="2" key="1">
    <citation type="submission" date="2023-06" db="EMBL/GenBank/DDBJ databases">
        <title>Genome-scale phylogeny and comparative genomics of the fungal order Sordariales.</title>
        <authorList>
            <consortium name="Lawrence Berkeley National Laboratory"/>
            <person name="Hensen N."/>
            <person name="Bonometti L."/>
            <person name="Westerberg I."/>
            <person name="Brannstrom I.O."/>
            <person name="Guillou S."/>
            <person name="Cros-Aarteil S."/>
            <person name="Calhoun S."/>
            <person name="Haridas S."/>
            <person name="Kuo A."/>
            <person name="Mondo S."/>
            <person name="Pangilinan J."/>
            <person name="Riley R."/>
            <person name="Labutti K."/>
            <person name="Andreopoulos B."/>
            <person name="Lipzen A."/>
            <person name="Chen C."/>
            <person name="Yanf M."/>
            <person name="Daum C."/>
            <person name="Ng V."/>
            <person name="Clum A."/>
            <person name="Steindorff A."/>
            <person name="Ohm R."/>
            <person name="Martin F."/>
            <person name="Silar P."/>
            <person name="Natvig D."/>
            <person name="Lalanne C."/>
            <person name="Gautier V."/>
            <person name="Ament-Velasquez S.L."/>
            <person name="Kruys A."/>
            <person name="Hutchinson M.I."/>
            <person name="Powell A.J."/>
            <person name="Barry K."/>
            <person name="Miller A.N."/>
            <person name="Grigoriev I.V."/>
            <person name="Debuchy R."/>
            <person name="Gladieux P."/>
            <person name="Thoren M.H."/>
            <person name="Johannesson H."/>
        </authorList>
    </citation>
    <scope>NUCLEOTIDE SEQUENCE</scope>
    <source>
        <strain evidence="2">PSN4</strain>
    </source>
</reference>
<comment type="caution">
    <text evidence="2">The sequence shown here is derived from an EMBL/GenBank/DDBJ whole genome shotgun (WGS) entry which is preliminary data.</text>
</comment>
<dbReference type="EMBL" id="MU839837">
    <property type="protein sequence ID" value="KAK1753518.1"/>
    <property type="molecule type" value="Genomic_DNA"/>
</dbReference>
<gene>
    <name evidence="2" type="ORF">QBC47DRAFT_386646</name>
</gene>
<proteinExistence type="predicted"/>
<evidence type="ECO:0000313" key="2">
    <source>
        <dbReference type="EMBL" id="KAK1753518.1"/>
    </source>
</evidence>
<name>A0AAJ0B896_9PEZI</name>
<sequence>MLSSSQGSPSPRLSPTNIQPALKVTMLRNCTLTDLPHPFPSFDNDIPCLLCLSRTLVPPRTGCCVYRTDENGARLPRCVECEHSRWDCQPVPGERSLEVKMWWAQILKLPPEQGAPMAIHHWGVSLMAWIREHIDTEHSMHPQHDQQAAAPNLAGATCDPMSGQPSLGESSTVAAERQALASECNAATEKQKEIAEYRNAATEERQAAVEELKAHAEQRKADAEHRKAAAEHRKAAAEERIAIAADHIAAAEDRKAAALEKLANLVAREKRQQNI</sequence>
<accession>A0AAJ0B896</accession>
<evidence type="ECO:0000313" key="3">
    <source>
        <dbReference type="Proteomes" id="UP001239445"/>
    </source>
</evidence>
<keyword evidence="3" id="KW-1185">Reference proteome</keyword>
<evidence type="ECO:0000256" key="1">
    <source>
        <dbReference type="SAM" id="MobiDB-lite"/>
    </source>
</evidence>
<dbReference type="AlphaFoldDB" id="A0AAJ0B896"/>
<feature type="region of interest" description="Disordered" evidence="1">
    <location>
        <begin position="214"/>
        <end position="233"/>
    </location>
</feature>